<keyword evidence="3" id="KW-0597">Phosphoprotein</keyword>
<dbReference type="Pfam" id="PF00512">
    <property type="entry name" value="HisKA"/>
    <property type="match status" value="1"/>
</dbReference>
<proteinExistence type="predicted"/>
<dbReference type="Gene3D" id="1.10.287.130">
    <property type="match status" value="1"/>
</dbReference>
<dbReference type="SUPFAM" id="SSF55874">
    <property type="entry name" value="ATPase domain of HSP90 chaperone/DNA topoisomerase II/histidine kinase"/>
    <property type="match status" value="1"/>
</dbReference>
<dbReference type="Gene3D" id="3.30.565.10">
    <property type="entry name" value="Histidine kinase-like ATPase, C-terminal domain"/>
    <property type="match status" value="1"/>
</dbReference>
<dbReference type="InterPro" id="IPR036097">
    <property type="entry name" value="HisK_dim/P_sf"/>
</dbReference>
<keyword evidence="6" id="KW-0175">Coiled coil</keyword>
<evidence type="ECO:0000256" key="1">
    <source>
        <dbReference type="ARBA" id="ARBA00000085"/>
    </source>
</evidence>
<sequence length="337" mass="36028">MQDWLADVMEPPGEDLPGRAIDAAIRPAELLARADIALCLTGGVAVVMGSEPIGRISGPQLAQVLARAVDAGEREARSARDEVRRLRRDRRMLAANLSHELKTPINAIAGYSELIALGLENGRTHAAASQNAVIWEAAQGMLSTLDSILDLARIEADAAPLNETDVDLRQLAASVLRMLATMAEARGASVAIEMASDLPSLHADARMLRQILVNLASNALKYGGEKVKLTIAARVDRADRMLIEVRDNGPGMSPRAMETAMKPFARGQDDKNMLAGSGLGLPLVKALAELHEASFKLLSSPGRGTRAVVTMPPGRVRLAHSGRQEAFAFRRANSLFG</sequence>
<evidence type="ECO:0000313" key="9">
    <source>
        <dbReference type="EMBL" id="RKS91289.1"/>
    </source>
</evidence>
<dbReference type="Proteomes" id="UP000276029">
    <property type="component" value="Unassembled WGS sequence"/>
</dbReference>
<evidence type="ECO:0000313" key="8">
    <source>
        <dbReference type="EMBL" id="BBE34259.1"/>
    </source>
</evidence>
<dbReference type="KEGG" id="smic:SmB9_19170"/>
<feature type="coiled-coil region" evidence="6">
    <location>
        <begin position="69"/>
        <end position="96"/>
    </location>
</feature>
<dbReference type="PROSITE" id="PS50109">
    <property type="entry name" value="HIS_KIN"/>
    <property type="match status" value="1"/>
</dbReference>
<dbReference type="InterPro" id="IPR003661">
    <property type="entry name" value="HisK_dim/P_dom"/>
</dbReference>
<dbReference type="GO" id="GO:0009927">
    <property type="term" value="F:histidine phosphotransfer kinase activity"/>
    <property type="evidence" value="ECO:0007669"/>
    <property type="project" value="TreeGrafter"/>
</dbReference>
<evidence type="ECO:0000313" key="10">
    <source>
        <dbReference type="Proteomes" id="UP000275727"/>
    </source>
</evidence>
<feature type="domain" description="Histidine kinase" evidence="7">
    <location>
        <begin position="96"/>
        <end position="315"/>
    </location>
</feature>
<dbReference type="InterPro" id="IPR003594">
    <property type="entry name" value="HATPase_dom"/>
</dbReference>
<dbReference type="CDD" id="cd00082">
    <property type="entry name" value="HisKA"/>
    <property type="match status" value="1"/>
</dbReference>
<evidence type="ECO:0000256" key="2">
    <source>
        <dbReference type="ARBA" id="ARBA00012438"/>
    </source>
</evidence>
<dbReference type="SMART" id="SM00387">
    <property type="entry name" value="HATPase_c"/>
    <property type="match status" value="1"/>
</dbReference>
<dbReference type="PANTHER" id="PTHR43047:SF72">
    <property type="entry name" value="OSMOSENSING HISTIDINE PROTEIN KINASE SLN1"/>
    <property type="match status" value="1"/>
</dbReference>
<reference evidence="9 11" key="2">
    <citation type="submission" date="2018-10" db="EMBL/GenBank/DDBJ databases">
        <title>Genomic Encyclopedia of Type Strains, Phase IV (KMG-IV): sequencing the most valuable type-strain genomes for metagenomic binning, comparative biology and taxonomic classification.</title>
        <authorList>
            <person name="Goeker M."/>
        </authorList>
    </citation>
    <scope>NUCLEOTIDE SEQUENCE [LARGE SCALE GENOMIC DNA]</scope>
    <source>
        <strain evidence="9 11">DSM 19791</strain>
    </source>
</reference>
<dbReference type="SUPFAM" id="SSF47384">
    <property type="entry name" value="Homodimeric domain of signal transducing histidine kinase"/>
    <property type="match status" value="1"/>
</dbReference>
<keyword evidence="5 9" id="KW-0418">Kinase</keyword>
<reference evidence="8 10" key="1">
    <citation type="submission" date="2018-06" db="EMBL/GenBank/DDBJ databases">
        <title>Complete Genome Sequence of the Microcystin-Degrading Bacterium Sphingosinicella microcystinivorans Strain B-9.</title>
        <authorList>
            <person name="Jin H."/>
            <person name="Nishizawa T."/>
            <person name="Guo Y."/>
            <person name="Nishizawa A."/>
            <person name="Park H."/>
            <person name="Kato H."/>
            <person name="Tsuji K."/>
            <person name="Harada K."/>
        </authorList>
    </citation>
    <scope>NUCLEOTIDE SEQUENCE [LARGE SCALE GENOMIC DNA]</scope>
    <source>
        <strain evidence="8 10">B9</strain>
    </source>
</reference>
<name>A0AAD1G128_SPHMI</name>
<evidence type="ECO:0000256" key="4">
    <source>
        <dbReference type="ARBA" id="ARBA00022679"/>
    </source>
</evidence>
<dbReference type="EC" id="2.7.13.3" evidence="2"/>
<evidence type="ECO:0000313" key="11">
    <source>
        <dbReference type="Proteomes" id="UP000276029"/>
    </source>
</evidence>
<keyword evidence="11" id="KW-1185">Reference proteome</keyword>
<dbReference type="PRINTS" id="PR00344">
    <property type="entry name" value="BCTRLSENSOR"/>
</dbReference>
<comment type="catalytic activity">
    <reaction evidence="1">
        <text>ATP + protein L-histidine = ADP + protein N-phospho-L-histidine.</text>
        <dbReference type="EC" id="2.7.13.3"/>
    </reaction>
</comment>
<dbReference type="RefSeq" id="WP_121047756.1">
    <property type="nucleotide sequence ID" value="NZ_AP018711.1"/>
</dbReference>
<dbReference type="AlphaFoldDB" id="A0AAD1G128"/>
<dbReference type="InterPro" id="IPR036890">
    <property type="entry name" value="HATPase_C_sf"/>
</dbReference>
<accession>A0AAD1G128</accession>
<dbReference type="EMBL" id="AP018711">
    <property type="protein sequence ID" value="BBE34259.1"/>
    <property type="molecule type" value="Genomic_DNA"/>
</dbReference>
<dbReference type="PANTHER" id="PTHR43047">
    <property type="entry name" value="TWO-COMPONENT HISTIDINE PROTEIN KINASE"/>
    <property type="match status" value="1"/>
</dbReference>
<evidence type="ECO:0000256" key="3">
    <source>
        <dbReference type="ARBA" id="ARBA00022553"/>
    </source>
</evidence>
<keyword evidence="4" id="KW-0808">Transferase</keyword>
<organism evidence="8 10">
    <name type="scientific">Sphingosinicella microcystinivorans</name>
    <dbReference type="NCBI Taxonomy" id="335406"/>
    <lineage>
        <taxon>Bacteria</taxon>
        <taxon>Pseudomonadati</taxon>
        <taxon>Pseudomonadota</taxon>
        <taxon>Alphaproteobacteria</taxon>
        <taxon>Sphingomonadales</taxon>
        <taxon>Sphingosinicellaceae</taxon>
        <taxon>Sphingosinicella</taxon>
    </lineage>
</organism>
<evidence type="ECO:0000256" key="6">
    <source>
        <dbReference type="SAM" id="Coils"/>
    </source>
</evidence>
<dbReference type="SMART" id="SM00388">
    <property type="entry name" value="HisKA"/>
    <property type="match status" value="1"/>
</dbReference>
<dbReference type="Pfam" id="PF02518">
    <property type="entry name" value="HATPase_c"/>
    <property type="match status" value="1"/>
</dbReference>
<dbReference type="GO" id="GO:0000155">
    <property type="term" value="F:phosphorelay sensor kinase activity"/>
    <property type="evidence" value="ECO:0007669"/>
    <property type="project" value="InterPro"/>
</dbReference>
<evidence type="ECO:0000256" key="5">
    <source>
        <dbReference type="ARBA" id="ARBA00022777"/>
    </source>
</evidence>
<gene>
    <name evidence="9" type="ORF">DFR51_0849</name>
    <name evidence="8" type="ORF">SmB9_19170</name>
</gene>
<dbReference type="EMBL" id="RBWX01000007">
    <property type="protein sequence ID" value="RKS91289.1"/>
    <property type="molecule type" value="Genomic_DNA"/>
</dbReference>
<protein>
    <recommendedName>
        <fullName evidence="2">histidine kinase</fullName>
        <ecNumber evidence="2">2.7.13.3</ecNumber>
    </recommendedName>
</protein>
<evidence type="ECO:0000259" key="7">
    <source>
        <dbReference type="PROSITE" id="PS50109"/>
    </source>
</evidence>
<dbReference type="InterPro" id="IPR005467">
    <property type="entry name" value="His_kinase_dom"/>
</dbReference>
<dbReference type="InterPro" id="IPR004358">
    <property type="entry name" value="Sig_transdc_His_kin-like_C"/>
</dbReference>
<dbReference type="Proteomes" id="UP000275727">
    <property type="component" value="Chromosome"/>
</dbReference>
<dbReference type="GO" id="GO:0005886">
    <property type="term" value="C:plasma membrane"/>
    <property type="evidence" value="ECO:0007669"/>
    <property type="project" value="TreeGrafter"/>
</dbReference>